<keyword evidence="2" id="KW-1185">Reference proteome</keyword>
<reference evidence="1 2" key="1">
    <citation type="submission" date="2024-04" db="EMBL/GenBank/DDBJ databases">
        <authorList>
            <person name="Rising A."/>
            <person name="Reimegard J."/>
            <person name="Sonavane S."/>
            <person name="Akerstrom W."/>
            <person name="Nylinder S."/>
            <person name="Hedman E."/>
            <person name="Kallberg Y."/>
        </authorList>
    </citation>
    <scope>NUCLEOTIDE SEQUENCE [LARGE SCALE GENOMIC DNA]</scope>
</reference>
<accession>A0AAV2B0N6</accession>
<gene>
    <name evidence="1" type="ORF">LARSCL_LOCUS15713</name>
</gene>
<evidence type="ECO:0000313" key="1">
    <source>
        <dbReference type="EMBL" id="CAL1289064.1"/>
    </source>
</evidence>
<dbReference type="Proteomes" id="UP001497382">
    <property type="component" value="Unassembled WGS sequence"/>
</dbReference>
<name>A0AAV2B0N6_9ARAC</name>
<sequence length="217" mass="24731">MQHNPSLSQIHFLSLSASHEPQNEGNELLLTFIPRWHVTALGRMQMIWESRSLPHGGKSISSSALLRQFNQHIQFFGHTRSNRIPFLIWKRQNRSRAESRAVTGPSKTHKAVRPRCTIPKRLSLTLSAIQGHSPEACVSAGHALALVPRDVNINAQTIFFFCWEFQKEKIGVLRDCKIMIACADVLEACPIFHITKIYSPQSHLDSPQYQLEIFLKE</sequence>
<protein>
    <submittedName>
        <fullName evidence="1">Uncharacterized protein</fullName>
    </submittedName>
</protein>
<evidence type="ECO:0000313" key="2">
    <source>
        <dbReference type="Proteomes" id="UP001497382"/>
    </source>
</evidence>
<comment type="caution">
    <text evidence="1">The sequence shown here is derived from an EMBL/GenBank/DDBJ whole genome shotgun (WGS) entry which is preliminary data.</text>
</comment>
<organism evidence="1 2">
    <name type="scientific">Larinioides sclopetarius</name>
    <dbReference type="NCBI Taxonomy" id="280406"/>
    <lineage>
        <taxon>Eukaryota</taxon>
        <taxon>Metazoa</taxon>
        <taxon>Ecdysozoa</taxon>
        <taxon>Arthropoda</taxon>
        <taxon>Chelicerata</taxon>
        <taxon>Arachnida</taxon>
        <taxon>Araneae</taxon>
        <taxon>Araneomorphae</taxon>
        <taxon>Entelegynae</taxon>
        <taxon>Araneoidea</taxon>
        <taxon>Araneidae</taxon>
        <taxon>Larinioides</taxon>
    </lineage>
</organism>
<proteinExistence type="predicted"/>
<dbReference type="AlphaFoldDB" id="A0AAV2B0N6"/>
<dbReference type="EMBL" id="CAXIEN010000242">
    <property type="protein sequence ID" value="CAL1289064.1"/>
    <property type="molecule type" value="Genomic_DNA"/>
</dbReference>